<gene>
    <name evidence="2" type="ORF">GCM10008906_00330</name>
</gene>
<dbReference type="InterPro" id="IPR024072">
    <property type="entry name" value="DHFR-like_dom_sf"/>
</dbReference>
<evidence type="ECO:0000313" key="3">
    <source>
        <dbReference type="Proteomes" id="UP001501510"/>
    </source>
</evidence>
<protein>
    <submittedName>
        <fullName evidence="2">Dihydrofolate reductase family protein</fullName>
    </submittedName>
</protein>
<evidence type="ECO:0000313" key="2">
    <source>
        <dbReference type="EMBL" id="GAA0731631.1"/>
    </source>
</evidence>
<comment type="caution">
    <text evidence="2">The sequence shown here is derived from an EMBL/GenBank/DDBJ whole genome shotgun (WGS) entry which is preliminary data.</text>
</comment>
<dbReference type="InterPro" id="IPR002734">
    <property type="entry name" value="RibDG_C"/>
</dbReference>
<accession>A0ABN1J816</accession>
<keyword evidence="3" id="KW-1185">Reference proteome</keyword>
<dbReference type="SUPFAM" id="SSF53597">
    <property type="entry name" value="Dihydrofolate reductase-like"/>
    <property type="match status" value="1"/>
</dbReference>
<dbReference type="EMBL" id="BAAACG010000001">
    <property type="protein sequence ID" value="GAA0731631.1"/>
    <property type="molecule type" value="Genomic_DNA"/>
</dbReference>
<dbReference type="RefSeq" id="WP_343757610.1">
    <property type="nucleotide sequence ID" value="NZ_BAAACG010000001.1"/>
</dbReference>
<dbReference type="Pfam" id="PF01872">
    <property type="entry name" value="RibD_C"/>
    <property type="match status" value="1"/>
</dbReference>
<dbReference type="Proteomes" id="UP001501510">
    <property type="component" value="Unassembled WGS sequence"/>
</dbReference>
<evidence type="ECO:0000259" key="1">
    <source>
        <dbReference type="Pfam" id="PF01872"/>
    </source>
</evidence>
<feature type="domain" description="Bacterial bifunctional deaminase-reductase C-terminal" evidence="1">
    <location>
        <begin position="60"/>
        <end position="277"/>
    </location>
</feature>
<organism evidence="2 3">
    <name type="scientific">Clostridium oceanicum</name>
    <dbReference type="NCBI Taxonomy" id="1543"/>
    <lineage>
        <taxon>Bacteria</taxon>
        <taxon>Bacillati</taxon>
        <taxon>Bacillota</taxon>
        <taxon>Clostridia</taxon>
        <taxon>Eubacteriales</taxon>
        <taxon>Clostridiaceae</taxon>
        <taxon>Clostridium</taxon>
    </lineage>
</organism>
<dbReference type="Gene3D" id="3.40.430.10">
    <property type="entry name" value="Dihydrofolate Reductase, subunit A"/>
    <property type="match status" value="1"/>
</dbReference>
<sequence>MPSNLPKKSFDYDNMKAKELYFNKNINLCTEGVIHENVRKVFGRDLMFGEIPKNRPYTFNSLVTSIDGKIAFEDDPKGPLIARKNKYAGKGADLDYWLLNVLRGAADAILVGTNSIAAEATSGGTGHCYDNHIEKRREEIGIDPIPWRIVVTLDGKDICFSAAQFTNKDMSTFFYTTEEGIDSIKKNIKKEVEVIGPFSSIDNIKINNFKYDSKKAYIIVTNRERKFDHKIGMKILREMGIKRLLVESPTVTHYFMEEKLLDELFLNYSCLYIGGKALSMGSNNTSFTSSNHPHSKLISLHMHSPSFLYLRHKLLY</sequence>
<reference evidence="3" key="1">
    <citation type="journal article" date="2019" name="Int. J. Syst. Evol. Microbiol.">
        <title>The Global Catalogue of Microorganisms (GCM) 10K type strain sequencing project: providing services to taxonomists for standard genome sequencing and annotation.</title>
        <authorList>
            <consortium name="The Broad Institute Genomics Platform"/>
            <consortium name="The Broad Institute Genome Sequencing Center for Infectious Disease"/>
            <person name="Wu L."/>
            <person name="Ma J."/>
        </authorList>
    </citation>
    <scope>NUCLEOTIDE SEQUENCE [LARGE SCALE GENOMIC DNA]</scope>
    <source>
        <strain evidence="3">JCM 1407</strain>
    </source>
</reference>
<proteinExistence type="predicted"/>
<name>A0ABN1J816_9CLOT</name>